<accession>A0A7W6PQ91</accession>
<proteinExistence type="predicted"/>
<gene>
    <name evidence="1" type="ORF">GGQ72_000171</name>
</gene>
<comment type="caution">
    <text evidence="1">The sequence shown here is derived from an EMBL/GenBank/DDBJ whole genome shotgun (WGS) entry which is preliminary data.</text>
</comment>
<keyword evidence="2" id="KW-1185">Reference proteome</keyword>
<dbReference type="EMBL" id="JACIEC010000001">
    <property type="protein sequence ID" value="MBB4141672.1"/>
    <property type="molecule type" value="Genomic_DNA"/>
</dbReference>
<name>A0A7W6PQ91_9HYPH</name>
<dbReference type="Proteomes" id="UP000519897">
    <property type="component" value="Unassembled WGS sequence"/>
</dbReference>
<evidence type="ECO:0000313" key="1">
    <source>
        <dbReference type="EMBL" id="MBB4141672.1"/>
    </source>
</evidence>
<evidence type="ECO:0000313" key="2">
    <source>
        <dbReference type="Proteomes" id="UP000519897"/>
    </source>
</evidence>
<protein>
    <submittedName>
        <fullName evidence="1">Uncharacterized protein</fullName>
    </submittedName>
</protein>
<reference evidence="1 2" key="1">
    <citation type="submission" date="2020-08" db="EMBL/GenBank/DDBJ databases">
        <title>Genomic Encyclopedia of Type Strains, Phase IV (KMG-IV): sequencing the most valuable type-strain genomes for metagenomic binning, comparative biology and taxonomic classification.</title>
        <authorList>
            <person name="Goeker M."/>
        </authorList>
    </citation>
    <scope>NUCLEOTIDE SEQUENCE [LARGE SCALE GENOMIC DNA]</scope>
    <source>
        <strain evidence="1 2">DSM 29514</strain>
    </source>
</reference>
<sequence length="73" mass="8222">MNYHLLMCRFGAARPALALGGHIVYSAGVRVDTLGGNADEARRMMPFKSGGDWFPVRILQITSKRICHEQRYL</sequence>
<organism evidence="1 2">
    <name type="scientific">Rhizobium rhizoryzae</name>
    <dbReference type="NCBI Taxonomy" id="451876"/>
    <lineage>
        <taxon>Bacteria</taxon>
        <taxon>Pseudomonadati</taxon>
        <taxon>Pseudomonadota</taxon>
        <taxon>Alphaproteobacteria</taxon>
        <taxon>Hyphomicrobiales</taxon>
        <taxon>Rhizobiaceae</taxon>
        <taxon>Rhizobium/Agrobacterium group</taxon>
        <taxon>Rhizobium</taxon>
    </lineage>
</organism>
<dbReference type="AlphaFoldDB" id="A0A7W6PQ91"/>